<feature type="region of interest" description="Disordered" evidence="1">
    <location>
        <begin position="1"/>
        <end position="82"/>
    </location>
</feature>
<evidence type="ECO:0000256" key="1">
    <source>
        <dbReference type="SAM" id="MobiDB-lite"/>
    </source>
</evidence>
<comment type="caution">
    <text evidence="2">The sequence shown here is derived from an EMBL/GenBank/DDBJ whole genome shotgun (WGS) entry which is preliminary data.</text>
</comment>
<sequence length="82" mass="8696">MPEKAGHDKTDDPIEAELTEGTEPAEGEEPGEDAEPSFLNRAARRAQGKGATRQQQPQGKGKASGGRGSVQGPRQWGNRRSG</sequence>
<name>A0A495JLE8_9ACTN</name>
<gene>
    <name evidence="2" type="ORF">BDK92_4185</name>
</gene>
<organism evidence="2 3">
    <name type="scientific">Micromonospora pisi</name>
    <dbReference type="NCBI Taxonomy" id="589240"/>
    <lineage>
        <taxon>Bacteria</taxon>
        <taxon>Bacillati</taxon>
        <taxon>Actinomycetota</taxon>
        <taxon>Actinomycetes</taxon>
        <taxon>Micromonosporales</taxon>
        <taxon>Micromonosporaceae</taxon>
        <taxon>Micromonospora</taxon>
    </lineage>
</organism>
<dbReference type="AlphaFoldDB" id="A0A495JLE8"/>
<accession>A0A495JLE8</accession>
<proteinExistence type="predicted"/>
<dbReference type="EMBL" id="RBKT01000001">
    <property type="protein sequence ID" value="RKR89826.1"/>
    <property type="molecule type" value="Genomic_DNA"/>
</dbReference>
<feature type="compositionally biased region" description="Basic and acidic residues" evidence="1">
    <location>
        <begin position="1"/>
        <end position="12"/>
    </location>
</feature>
<evidence type="ECO:0000313" key="2">
    <source>
        <dbReference type="EMBL" id="RKR89826.1"/>
    </source>
</evidence>
<protein>
    <submittedName>
        <fullName evidence="2">Uncharacterized protein</fullName>
    </submittedName>
</protein>
<evidence type="ECO:0000313" key="3">
    <source>
        <dbReference type="Proteomes" id="UP000277671"/>
    </source>
</evidence>
<feature type="compositionally biased region" description="Acidic residues" evidence="1">
    <location>
        <begin position="13"/>
        <end position="35"/>
    </location>
</feature>
<dbReference type="Proteomes" id="UP000277671">
    <property type="component" value="Unassembled WGS sequence"/>
</dbReference>
<dbReference type="RefSeq" id="WP_121158219.1">
    <property type="nucleotide sequence ID" value="NZ_RBKT01000001.1"/>
</dbReference>
<keyword evidence="3" id="KW-1185">Reference proteome</keyword>
<dbReference type="OrthoDB" id="3399958at2"/>
<reference evidence="2 3" key="1">
    <citation type="submission" date="2018-10" db="EMBL/GenBank/DDBJ databases">
        <title>Sequencing the genomes of 1000 actinobacteria strains.</title>
        <authorList>
            <person name="Klenk H.-P."/>
        </authorList>
    </citation>
    <scope>NUCLEOTIDE SEQUENCE [LARGE SCALE GENOMIC DNA]</scope>
    <source>
        <strain evidence="2 3">DSM 45175</strain>
    </source>
</reference>